<comment type="caution">
    <text evidence="1">The sequence shown here is derived from an EMBL/GenBank/DDBJ whole genome shotgun (WGS) entry which is preliminary data.</text>
</comment>
<dbReference type="Pfam" id="PF06067">
    <property type="entry name" value="DUF932"/>
    <property type="match status" value="1"/>
</dbReference>
<sequence>DIRVPHKGDIVDNVIQGAFDMLEGFDLIQEQREGMQAVTLSVEEQEVLAESALSLKYDPQDEAPAPITPTQLLRARRSEDSGNDLWRVFNRVQENMIRGGLRARRANGRNMTTREVTGIDQNVKLNRALWILAERMRQVKQG</sequence>
<name>A0A0F5JT09_9BURK</name>
<dbReference type="Proteomes" id="UP000033618">
    <property type="component" value="Unassembled WGS sequence"/>
</dbReference>
<protein>
    <recommendedName>
        <fullName evidence="3">DUF932 domain-containing protein</fullName>
    </recommendedName>
</protein>
<gene>
    <name evidence="1" type="ORF">WM40_27140</name>
</gene>
<reference evidence="1 2" key="1">
    <citation type="submission" date="2015-03" db="EMBL/GenBank/DDBJ databases">
        <title>Draft Genome Sequence of Burkholderia andropogonis type strain ICMP2807, isolated from Sorghum bicolor.</title>
        <authorList>
            <person name="Lopes-Santos L."/>
            <person name="Castro D.B."/>
            <person name="Ottoboni L.M."/>
            <person name="Park D."/>
            <person name="Weirc B.S."/>
            <person name="Destefano S.A."/>
        </authorList>
    </citation>
    <scope>NUCLEOTIDE SEQUENCE [LARGE SCALE GENOMIC DNA]</scope>
    <source>
        <strain evidence="1 2">ICMP2807</strain>
    </source>
</reference>
<dbReference type="OrthoDB" id="4554729at2"/>
<dbReference type="STRING" id="28092.WM40_27140"/>
<keyword evidence="2" id="KW-1185">Reference proteome</keyword>
<proteinExistence type="predicted"/>
<evidence type="ECO:0008006" key="3">
    <source>
        <dbReference type="Google" id="ProtNLM"/>
    </source>
</evidence>
<dbReference type="InterPro" id="IPR026325">
    <property type="entry name" value="DUF932"/>
</dbReference>
<dbReference type="RefSeq" id="WP_046154656.1">
    <property type="nucleotide sequence ID" value="NZ_LAQU01000203.1"/>
</dbReference>
<feature type="non-terminal residue" evidence="1">
    <location>
        <position position="1"/>
    </location>
</feature>
<evidence type="ECO:0000313" key="2">
    <source>
        <dbReference type="Proteomes" id="UP000033618"/>
    </source>
</evidence>
<dbReference type="PATRIC" id="fig|28092.6.peg.6432"/>
<evidence type="ECO:0000313" key="1">
    <source>
        <dbReference type="EMBL" id="KKB60794.1"/>
    </source>
</evidence>
<accession>A0A0F5JT09</accession>
<organism evidence="1 2">
    <name type="scientific">Robbsia andropogonis</name>
    <dbReference type="NCBI Taxonomy" id="28092"/>
    <lineage>
        <taxon>Bacteria</taxon>
        <taxon>Pseudomonadati</taxon>
        <taxon>Pseudomonadota</taxon>
        <taxon>Betaproteobacteria</taxon>
        <taxon>Burkholderiales</taxon>
        <taxon>Burkholderiaceae</taxon>
        <taxon>Robbsia</taxon>
    </lineage>
</organism>
<dbReference type="AlphaFoldDB" id="A0A0F5JT09"/>
<dbReference type="EMBL" id="LAQU01000203">
    <property type="protein sequence ID" value="KKB60794.1"/>
    <property type="molecule type" value="Genomic_DNA"/>
</dbReference>